<dbReference type="EMBL" id="SGPM01000118">
    <property type="protein sequence ID" value="THH29560.1"/>
    <property type="molecule type" value="Genomic_DNA"/>
</dbReference>
<evidence type="ECO:0000256" key="1">
    <source>
        <dbReference type="SAM" id="MobiDB-lite"/>
    </source>
</evidence>
<comment type="caution">
    <text evidence="2">The sequence shown here is derived from an EMBL/GenBank/DDBJ whole genome shotgun (WGS) entry which is preliminary data.</text>
</comment>
<dbReference type="AlphaFoldDB" id="A0A4S4N1H5"/>
<feature type="compositionally biased region" description="Acidic residues" evidence="1">
    <location>
        <begin position="207"/>
        <end position="230"/>
    </location>
</feature>
<evidence type="ECO:0000313" key="3">
    <source>
        <dbReference type="Proteomes" id="UP000308730"/>
    </source>
</evidence>
<evidence type="ECO:0000313" key="2">
    <source>
        <dbReference type="EMBL" id="THH29560.1"/>
    </source>
</evidence>
<dbReference type="Proteomes" id="UP000308730">
    <property type="component" value="Unassembled WGS sequence"/>
</dbReference>
<sequence>MVEQHRREIAEHYVPLHVYQALQEENANLREPISQLEQGQPTITELDSQVMQMEMQFQVNDGGQGTITDTFNTSSDGNEMMPFIDDVHHRQPEDTSQWTDITACAESEFNNAFSDEQLVYPLWQEFRYSPPFGTQDDLGHDNMTEISSEATLVQSSIPPSSSFVIPPPRVSPELEVEAESKHMDVEEESELNDYAETSTVDHTDLQEYGDDGDCENGEEDVDGLSDDSELEAPSSHLPKFDWPVFREKKSLKWYNIGEVSYNVDCLEL</sequence>
<gene>
    <name evidence="2" type="ORF">EUX98_g4636</name>
</gene>
<feature type="region of interest" description="Disordered" evidence="1">
    <location>
        <begin position="173"/>
        <end position="236"/>
    </location>
</feature>
<accession>A0A4S4N1H5</accession>
<proteinExistence type="predicted"/>
<organism evidence="2 3">
    <name type="scientific">Antrodiella citrinella</name>
    <dbReference type="NCBI Taxonomy" id="2447956"/>
    <lineage>
        <taxon>Eukaryota</taxon>
        <taxon>Fungi</taxon>
        <taxon>Dikarya</taxon>
        <taxon>Basidiomycota</taxon>
        <taxon>Agaricomycotina</taxon>
        <taxon>Agaricomycetes</taxon>
        <taxon>Polyporales</taxon>
        <taxon>Steccherinaceae</taxon>
        <taxon>Antrodiella</taxon>
    </lineage>
</organism>
<reference evidence="2 3" key="1">
    <citation type="submission" date="2019-02" db="EMBL/GenBank/DDBJ databases">
        <title>Genome sequencing of the rare red list fungi Antrodiella citrinella (Flaviporus citrinellus).</title>
        <authorList>
            <person name="Buettner E."/>
            <person name="Kellner H."/>
        </authorList>
    </citation>
    <scope>NUCLEOTIDE SEQUENCE [LARGE SCALE GENOMIC DNA]</scope>
    <source>
        <strain evidence="2 3">DSM 108506</strain>
    </source>
</reference>
<keyword evidence="3" id="KW-1185">Reference proteome</keyword>
<name>A0A4S4N1H5_9APHY</name>
<protein>
    <submittedName>
        <fullName evidence="2">Uncharacterized protein</fullName>
    </submittedName>
</protein>